<evidence type="ECO:0000256" key="1">
    <source>
        <dbReference type="SAM" id="MobiDB-lite"/>
    </source>
</evidence>
<proteinExistence type="predicted"/>
<organism evidence="2 3">
    <name type="scientific">Anaerotruncus colihominis</name>
    <dbReference type="NCBI Taxonomy" id="169435"/>
    <lineage>
        <taxon>Bacteria</taxon>
        <taxon>Bacillati</taxon>
        <taxon>Bacillota</taxon>
        <taxon>Clostridia</taxon>
        <taxon>Eubacteriales</taxon>
        <taxon>Oscillospiraceae</taxon>
        <taxon>Anaerotruncus</taxon>
    </lineage>
</organism>
<name>A0A1Y4MKX1_9FIRM</name>
<gene>
    <name evidence="2" type="ORF">B5F11_10955</name>
</gene>
<feature type="region of interest" description="Disordered" evidence="1">
    <location>
        <begin position="47"/>
        <end position="76"/>
    </location>
</feature>
<dbReference type="RefSeq" id="WP_087301513.1">
    <property type="nucleotide sequence ID" value="NZ_NFKP01000013.1"/>
</dbReference>
<feature type="compositionally biased region" description="Basic and acidic residues" evidence="1">
    <location>
        <begin position="55"/>
        <end position="70"/>
    </location>
</feature>
<evidence type="ECO:0000313" key="2">
    <source>
        <dbReference type="EMBL" id="OUP68870.1"/>
    </source>
</evidence>
<evidence type="ECO:0000313" key="3">
    <source>
        <dbReference type="Proteomes" id="UP000196386"/>
    </source>
</evidence>
<sequence>MRKGTKRITVVVTAQSYYHLRHLADMASYNSIGRVIDKLVREHQLAMRGGYTTEKPNEGERPCRERTDRHPTKKTR</sequence>
<comment type="caution">
    <text evidence="2">The sequence shown here is derived from an EMBL/GenBank/DDBJ whole genome shotgun (WGS) entry which is preliminary data.</text>
</comment>
<dbReference type="AlphaFoldDB" id="A0A1Y4MKX1"/>
<accession>A0A1Y4MKX1</accession>
<dbReference type="EMBL" id="NFKP01000013">
    <property type="protein sequence ID" value="OUP68870.1"/>
    <property type="molecule type" value="Genomic_DNA"/>
</dbReference>
<dbReference type="Proteomes" id="UP000196386">
    <property type="component" value="Unassembled WGS sequence"/>
</dbReference>
<reference evidence="3" key="1">
    <citation type="submission" date="2017-04" db="EMBL/GenBank/DDBJ databases">
        <title>Function of individual gut microbiota members based on whole genome sequencing of pure cultures obtained from chicken caecum.</title>
        <authorList>
            <person name="Medvecky M."/>
            <person name="Cejkova D."/>
            <person name="Polansky O."/>
            <person name="Karasova D."/>
            <person name="Kubasova T."/>
            <person name="Cizek A."/>
            <person name="Rychlik I."/>
        </authorList>
    </citation>
    <scope>NUCLEOTIDE SEQUENCE [LARGE SCALE GENOMIC DNA]</scope>
    <source>
        <strain evidence="3">An175</strain>
    </source>
</reference>
<protein>
    <submittedName>
        <fullName evidence="2">Uncharacterized protein</fullName>
    </submittedName>
</protein>